<proteinExistence type="inferred from homology"/>
<dbReference type="HAMAP" id="MF_00182">
    <property type="entry name" value="Formyl_trans"/>
    <property type="match status" value="1"/>
</dbReference>
<keyword evidence="5 8" id="KW-0808">Transferase</keyword>
<evidence type="ECO:0000256" key="5">
    <source>
        <dbReference type="ARBA" id="ARBA00022679"/>
    </source>
</evidence>
<evidence type="ECO:0000313" key="11">
    <source>
        <dbReference type="EMBL" id="MBB5400396.1"/>
    </source>
</evidence>
<evidence type="ECO:0000256" key="1">
    <source>
        <dbReference type="ARBA" id="ARBA00002606"/>
    </source>
</evidence>
<dbReference type="AlphaFoldDB" id="A0A7W8P1T0"/>
<dbReference type="InterPro" id="IPR036477">
    <property type="entry name" value="Formyl_transf_N_sf"/>
</dbReference>
<feature type="domain" description="Formyl transferase C-terminal" evidence="10">
    <location>
        <begin position="216"/>
        <end position="317"/>
    </location>
</feature>
<evidence type="ECO:0000256" key="8">
    <source>
        <dbReference type="HAMAP-Rule" id="MF_00182"/>
    </source>
</evidence>
<sequence>MTHSLRVIFAGTPEFAAAALAAIHRAGFAVPLVLTQPDRPAGRGMKLQASPVKRYAQEHGLAVAQPTSLRRVGKYPEEAAAGIEQLRATPHDVMVVAAYGLILPQEVLDIPRFGCINIHASLLPRWRGAAPIHRAIEAGDAQTGITLMQMDAGLDTGAMISEVRTPISADDTTATLHDRLAEHGAQLIVDALIELERSGKLASTPQPADGVTYAEKIAKHEAALDWRRPAEALARQVRAFDPFPGGAGTLADGSTVKIWAATAVASPTSGNDKTPGTITEISPDGVLVACGEGALRLTQLQKPGGKRLPVREFLAGSSFAAGQRFELLEAQ</sequence>
<evidence type="ECO:0000313" key="12">
    <source>
        <dbReference type="Proteomes" id="UP000592820"/>
    </source>
</evidence>
<dbReference type="PANTHER" id="PTHR11138:SF5">
    <property type="entry name" value="METHIONYL-TRNA FORMYLTRANSFERASE, MITOCHONDRIAL"/>
    <property type="match status" value="1"/>
</dbReference>
<name>A0A7W8P1T0_9BURK</name>
<dbReference type="NCBIfam" id="TIGR00460">
    <property type="entry name" value="fmt"/>
    <property type="match status" value="1"/>
</dbReference>
<dbReference type="Gene3D" id="3.40.50.170">
    <property type="entry name" value="Formyl transferase, N-terminal domain"/>
    <property type="match status" value="1"/>
</dbReference>
<comment type="similarity">
    <text evidence="2 8">Belongs to the Fmt family.</text>
</comment>
<evidence type="ECO:0000256" key="4">
    <source>
        <dbReference type="ARBA" id="ARBA00016014"/>
    </source>
</evidence>
<gene>
    <name evidence="8" type="primary">fmt</name>
    <name evidence="11" type="ORF">HDG41_002445</name>
</gene>
<comment type="caution">
    <text evidence="11">The sequence shown here is derived from an EMBL/GenBank/DDBJ whole genome shotgun (WGS) entry which is preliminary data.</text>
</comment>
<comment type="function">
    <text evidence="1 8">Attaches a formyl group to the free amino group of methionyl-tRNA(fMet). The formyl group appears to play a dual role in the initiator identity of N-formylmethionyl-tRNA by promoting its recognition by IF2 and preventing the misappropriation of this tRNA by the elongation apparatus.</text>
</comment>
<dbReference type="InterPro" id="IPR011034">
    <property type="entry name" value="Formyl_transferase-like_C_sf"/>
</dbReference>
<dbReference type="EMBL" id="JACHDE010000003">
    <property type="protein sequence ID" value="MBB5400396.1"/>
    <property type="molecule type" value="Genomic_DNA"/>
</dbReference>
<evidence type="ECO:0000259" key="9">
    <source>
        <dbReference type="Pfam" id="PF00551"/>
    </source>
</evidence>
<accession>A0A7W8P1T0</accession>
<feature type="domain" description="Formyl transferase N-terminal" evidence="9">
    <location>
        <begin position="7"/>
        <end position="192"/>
    </location>
</feature>
<dbReference type="GO" id="GO:0004479">
    <property type="term" value="F:methionyl-tRNA formyltransferase activity"/>
    <property type="evidence" value="ECO:0007669"/>
    <property type="project" value="UniProtKB-UniRule"/>
</dbReference>
<dbReference type="PROSITE" id="PS00373">
    <property type="entry name" value="GART"/>
    <property type="match status" value="1"/>
</dbReference>
<dbReference type="InterPro" id="IPR002376">
    <property type="entry name" value="Formyl_transf_N"/>
</dbReference>
<dbReference type="InterPro" id="IPR001555">
    <property type="entry name" value="GART_AS"/>
</dbReference>
<evidence type="ECO:0000259" key="10">
    <source>
        <dbReference type="Pfam" id="PF02911"/>
    </source>
</evidence>
<dbReference type="CDD" id="cd08646">
    <property type="entry name" value="FMT_core_Met-tRNA-FMT_N"/>
    <property type="match status" value="1"/>
</dbReference>
<dbReference type="InterPro" id="IPR005794">
    <property type="entry name" value="Fmt"/>
</dbReference>
<dbReference type="CDD" id="cd08704">
    <property type="entry name" value="Met_tRNA_FMT_C"/>
    <property type="match status" value="1"/>
</dbReference>
<dbReference type="RefSeq" id="WP_184226152.1">
    <property type="nucleotide sequence ID" value="NZ_JACHDE010000003.1"/>
</dbReference>
<dbReference type="PANTHER" id="PTHR11138">
    <property type="entry name" value="METHIONYL-TRNA FORMYLTRANSFERASE"/>
    <property type="match status" value="1"/>
</dbReference>
<dbReference type="EC" id="2.1.2.9" evidence="3 8"/>
<dbReference type="FunFam" id="3.40.50.12230:FF:000001">
    <property type="entry name" value="Methionyl-tRNA formyltransferase"/>
    <property type="match status" value="1"/>
</dbReference>
<dbReference type="InterPro" id="IPR041711">
    <property type="entry name" value="Met-tRNA-FMT_N"/>
</dbReference>
<dbReference type="Pfam" id="PF00551">
    <property type="entry name" value="Formyl_trans_N"/>
    <property type="match status" value="1"/>
</dbReference>
<dbReference type="InterPro" id="IPR044135">
    <property type="entry name" value="Met-tRNA-FMT_C"/>
</dbReference>
<evidence type="ECO:0000256" key="6">
    <source>
        <dbReference type="ARBA" id="ARBA00022917"/>
    </source>
</evidence>
<keyword evidence="6 8" id="KW-0648">Protein biosynthesis</keyword>
<dbReference type="InterPro" id="IPR005793">
    <property type="entry name" value="Formyl_trans_C"/>
</dbReference>
<evidence type="ECO:0000256" key="2">
    <source>
        <dbReference type="ARBA" id="ARBA00010699"/>
    </source>
</evidence>
<dbReference type="Gene3D" id="3.10.25.10">
    <property type="entry name" value="Formyl transferase, C-terminal domain"/>
    <property type="match status" value="1"/>
</dbReference>
<evidence type="ECO:0000256" key="3">
    <source>
        <dbReference type="ARBA" id="ARBA00012261"/>
    </source>
</evidence>
<organism evidence="11 12">
    <name type="scientific">Paraburkholderia youngii</name>
    <dbReference type="NCBI Taxonomy" id="2782701"/>
    <lineage>
        <taxon>Bacteria</taxon>
        <taxon>Pseudomonadati</taxon>
        <taxon>Pseudomonadota</taxon>
        <taxon>Betaproteobacteria</taxon>
        <taxon>Burkholderiales</taxon>
        <taxon>Burkholderiaceae</taxon>
        <taxon>Paraburkholderia</taxon>
    </lineage>
</organism>
<dbReference type="SUPFAM" id="SSF53328">
    <property type="entry name" value="Formyltransferase"/>
    <property type="match status" value="1"/>
</dbReference>
<dbReference type="GO" id="GO:0005829">
    <property type="term" value="C:cytosol"/>
    <property type="evidence" value="ECO:0007669"/>
    <property type="project" value="TreeGrafter"/>
</dbReference>
<evidence type="ECO:0000256" key="7">
    <source>
        <dbReference type="ARBA" id="ARBA00048558"/>
    </source>
</evidence>
<comment type="catalytic activity">
    <reaction evidence="7 8">
        <text>L-methionyl-tRNA(fMet) + (6R)-10-formyltetrahydrofolate = N-formyl-L-methionyl-tRNA(fMet) + (6S)-5,6,7,8-tetrahydrofolate + H(+)</text>
        <dbReference type="Rhea" id="RHEA:24380"/>
        <dbReference type="Rhea" id="RHEA-COMP:9952"/>
        <dbReference type="Rhea" id="RHEA-COMP:9953"/>
        <dbReference type="ChEBI" id="CHEBI:15378"/>
        <dbReference type="ChEBI" id="CHEBI:57453"/>
        <dbReference type="ChEBI" id="CHEBI:78530"/>
        <dbReference type="ChEBI" id="CHEBI:78844"/>
        <dbReference type="ChEBI" id="CHEBI:195366"/>
        <dbReference type="EC" id="2.1.2.9"/>
    </reaction>
</comment>
<reference evidence="11 12" key="1">
    <citation type="submission" date="2020-08" db="EMBL/GenBank/DDBJ databases">
        <title>Genomic Encyclopedia of Type Strains, Phase IV (KMG-V): Genome sequencing to study the core and pangenomes of soil and plant-associated prokaryotes.</title>
        <authorList>
            <person name="Whitman W."/>
        </authorList>
    </citation>
    <scope>NUCLEOTIDE SEQUENCE [LARGE SCALE GENOMIC DNA]</scope>
    <source>
        <strain evidence="11 12">JPY162</strain>
    </source>
</reference>
<dbReference type="Pfam" id="PF02911">
    <property type="entry name" value="Formyl_trans_C"/>
    <property type="match status" value="1"/>
</dbReference>
<dbReference type="InterPro" id="IPR037022">
    <property type="entry name" value="Formyl_trans_C_sf"/>
</dbReference>
<dbReference type="Proteomes" id="UP000592820">
    <property type="component" value="Unassembled WGS sequence"/>
</dbReference>
<feature type="binding site" evidence="8">
    <location>
        <begin position="121"/>
        <end position="124"/>
    </location>
    <ligand>
        <name>(6S)-5,6,7,8-tetrahydrofolate</name>
        <dbReference type="ChEBI" id="CHEBI:57453"/>
    </ligand>
</feature>
<protein>
    <recommendedName>
        <fullName evidence="4 8">Methionyl-tRNA formyltransferase</fullName>
        <ecNumber evidence="3 8">2.1.2.9</ecNumber>
    </recommendedName>
</protein>
<dbReference type="SUPFAM" id="SSF50486">
    <property type="entry name" value="FMT C-terminal domain-like"/>
    <property type="match status" value="1"/>
</dbReference>